<feature type="compositionally biased region" description="Polar residues" evidence="1">
    <location>
        <begin position="390"/>
        <end position="415"/>
    </location>
</feature>
<accession>A0AAD5RVW9</accession>
<dbReference type="Pfam" id="PF24320">
    <property type="entry name" value="DUF7492"/>
    <property type="match status" value="1"/>
</dbReference>
<keyword evidence="2" id="KW-0732">Signal</keyword>
<feature type="compositionally biased region" description="Low complexity" evidence="1">
    <location>
        <begin position="310"/>
        <end position="337"/>
    </location>
</feature>
<evidence type="ECO:0000256" key="1">
    <source>
        <dbReference type="SAM" id="MobiDB-lite"/>
    </source>
</evidence>
<gene>
    <name evidence="4" type="ORF">MKZ38_008887</name>
</gene>
<dbReference type="InterPro" id="IPR055915">
    <property type="entry name" value="DUF7492"/>
</dbReference>
<feature type="region of interest" description="Disordered" evidence="1">
    <location>
        <begin position="264"/>
        <end position="285"/>
    </location>
</feature>
<dbReference type="EMBL" id="JAKWBI020000063">
    <property type="protein sequence ID" value="KAJ2904076.1"/>
    <property type="molecule type" value="Genomic_DNA"/>
</dbReference>
<evidence type="ECO:0000313" key="5">
    <source>
        <dbReference type="Proteomes" id="UP001201980"/>
    </source>
</evidence>
<proteinExistence type="predicted"/>
<dbReference type="Proteomes" id="UP001201980">
    <property type="component" value="Unassembled WGS sequence"/>
</dbReference>
<feature type="signal peptide" evidence="2">
    <location>
        <begin position="1"/>
        <end position="24"/>
    </location>
</feature>
<feature type="region of interest" description="Disordered" evidence="1">
    <location>
        <begin position="297"/>
        <end position="354"/>
    </location>
</feature>
<organism evidence="4 5">
    <name type="scientific">Zalerion maritima</name>
    <dbReference type="NCBI Taxonomy" id="339359"/>
    <lineage>
        <taxon>Eukaryota</taxon>
        <taxon>Fungi</taxon>
        <taxon>Dikarya</taxon>
        <taxon>Ascomycota</taxon>
        <taxon>Pezizomycotina</taxon>
        <taxon>Sordariomycetes</taxon>
        <taxon>Lulworthiomycetidae</taxon>
        <taxon>Lulworthiales</taxon>
        <taxon>Lulworthiaceae</taxon>
        <taxon>Zalerion</taxon>
    </lineage>
</organism>
<reference evidence="4" key="1">
    <citation type="submission" date="2022-07" db="EMBL/GenBank/DDBJ databases">
        <title>Draft genome sequence of Zalerion maritima ATCC 34329, a (micro)plastics degrading marine fungus.</title>
        <authorList>
            <person name="Paco A."/>
            <person name="Goncalves M.F.M."/>
            <person name="Rocha-Santos T.A.P."/>
            <person name="Alves A."/>
        </authorList>
    </citation>
    <scope>NUCLEOTIDE SEQUENCE</scope>
    <source>
        <strain evidence="4">ATCC 34329</strain>
    </source>
</reference>
<feature type="chain" id="PRO_5042276874" description="DUF7492 domain-containing protein" evidence="2">
    <location>
        <begin position="25"/>
        <end position="445"/>
    </location>
</feature>
<evidence type="ECO:0000256" key="2">
    <source>
        <dbReference type="SAM" id="SignalP"/>
    </source>
</evidence>
<feature type="region of interest" description="Disordered" evidence="1">
    <location>
        <begin position="382"/>
        <end position="445"/>
    </location>
</feature>
<feature type="domain" description="DUF7492" evidence="3">
    <location>
        <begin position="22"/>
        <end position="262"/>
    </location>
</feature>
<evidence type="ECO:0000313" key="4">
    <source>
        <dbReference type="EMBL" id="KAJ2904076.1"/>
    </source>
</evidence>
<comment type="caution">
    <text evidence="4">The sequence shown here is derived from an EMBL/GenBank/DDBJ whole genome shotgun (WGS) entry which is preliminary data.</text>
</comment>
<dbReference type="AlphaFoldDB" id="A0AAD5RVW9"/>
<feature type="compositionally biased region" description="Polar residues" evidence="1">
    <location>
        <begin position="274"/>
        <end position="285"/>
    </location>
</feature>
<protein>
    <recommendedName>
        <fullName evidence="3">DUF7492 domain-containing protein</fullName>
    </recommendedName>
</protein>
<sequence>MKPSTPSFAGIATGLLALGGSVSAHTWLEEILRIADGKFVGTIGYPRKYMPRDAPGFADTLAQNKILFGAGEEIPDTQLMCRADQTMNSYSDTYPKLTAKAGEWLALTYLENGHTTLKTDFKPANGGTVFVYGTTEPKSSTKETLNSIHMQWNADGTGGDGRGKLLATRNYDNGVCHEQNGGEESEARQAATGVNMLRCQTDIQLPDDLDEGTYTLYWVWEWPEMAADVDISSATGTESLSETSNTEMYTTCLDVEITAGDLEDTADPLEPAGSPTNDADSSQLDSKFQVTKNLESLVSGNDDRDDSPEESASPSEPSETNSEQTPEPTSTEAEAQPSTTEIAEQPTETEDGRIVTVTDVVTMSIPDVVTQTISIGNGVTTTLPVVAPTDGTTMTTHTRKSSSTNSEESPGQTSAAGEEGPPQTTGSGIEPTQFLGAKFRRAAWN</sequence>
<evidence type="ECO:0000259" key="3">
    <source>
        <dbReference type="Pfam" id="PF24320"/>
    </source>
</evidence>
<name>A0AAD5RVW9_9PEZI</name>
<keyword evidence="5" id="KW-1185">Reference proteome</keyword>